<gene>
    <name evidence="12" type="ORF">EV191_11817</name>
</gene>
<evidence type="ECO:0000313" key="12">
    <source>
        <dbReference type="EMBL" id="TCP45034.1"/>
    </source>
</evidence>
<feature type="non-terminal residue" evidence="12">
    <location>
        <position position="3567"/>
    </location>
</feature>
<feature type="active site" description="Proton donor; for dehydratase activity" evidence="7">
    <location>
        <position position="2691"/>
    </location>
</feature>
<feature type="domain" description="PKS/mFAS DH" evidence="11">
    <location>
        <begin position="860"/>
        <end position="1129"/>
    </location>
</feature>
<dbReference type="InterPro" id="IPR032821">
    <property type="entry name" value="PKS_assoc"/>
</dbReference>
<dbReference type="SUPFAM" id="SSF47336">
    <property type="entry name" value="ACP-like"/>
    <property type="match status" value="2"/>
</dbReference>
<organism evidence="12 13">
    <name type="scientific">Tamaricihabitans halophyticus</name>
    <dbReference type="NCBI Taxonomy" id="1262583"/>
    <lineage>
        <taxon>Bacteria</taxon>
        <taxon>Bacillati</taxon>
        <taxon>Actinomycetota</taxon>
        <taxon>Actinomycetes</taxon>
        <taxon>Pseudonocardiales</taxon>
        <taxon>Pseudonocardiaceae</taxon>
        <taxon>Tamaricihabitans</taxon>
    </lineage>
</organism>
<feature type="region of interest" description="N-terminal hotdog fold" evidence="7">
    <location>
        <begin position="2495"/>
        <end position="2619"/>
    </location>
</feature>
<dbReference type="SUPFAM" id="SSF52151">
    <property type="entry name" value="FabD/lysophospholipase-like"/>
    <property type="match status" value="2"/>
</dbReference>
<dbReference type="Gene3D" id="3.30.70.250">
    <property type="entry name" value="Malonyl-CoA ACP transacylase, ACP-binding"/>
    <property type="match status" value="1"/>
</dbReference>
<dbReference type="CDD" id="cd08956">
    <property type="entry name" value="KR_3_FAS_SDR_x"/>
    <property type="match status" value="2"/>
</dbReference>
<reference evidence="12 13" key="1">
    <citation type="submission" date="2019-03" db="EMBL/GenBank/DDBJ databases">
        <title>Genomic Encyclopedia of Type Strains, Phase IV (KMG-IV): sequencing the most valuable type-strain genomes for metagenomic binning, comparative biology and taxonomic classification.</title>
        <authorList>
            <person name="Goeker M."/>
        </authorList>
    </citation>
    <scope>NUCLEOTIDE SEQUENCE [LARGE SCALE GENOMIC DNA]</scope>
    <source>
        <strain evidence="12 13">DSM 45765</strain>
    </source>
</reference>
<keyword evidence="4" id="KW-0677">Repeat</keyword>
<keyword evidence="13" id="KW-1185">Reference proteome</keyword>
<feature type="active site" description="Proton acceptor; for dehydratase activity" evidence="7">
    <location>
        <position position="2527"/>
    </location>
</feature>
<dbReference type="Gene3D" id="3.40.50.720">
    <property type="entry name" value="NAD(P)-binding Rossmann-like Domain"/>
    <property type="match status" value="2"/>
</dbReference>
<dbReference type="InterPro" id="IPR009081">
    <property type="entry name" value="PP-bd_ACP"/>
</dbReference>
<feature type="domain" description="PKS/mFAS DH" evidence="11">
    <location>
        <begin position="2495"/>
        <end position="2767"/>
    </location>
</feature>
<feature type="domain" description="Ketosynthase family 3 (KS3)" evidence="10">
    <location>
        <begin position="32"/>
        <end position="451"/>
    </location>
</feature>
<keyword evidence="2" id="KW-0597">Phosphoprotein</keyword>
<dbReference type="Pfam" id="PF02801">
    <property type="entry name" value="Ketoacyl-synt_C"/>
    <property type="match status" value="2"/>
</dbReference>
<evidence type="ECO:0000256" key="7">
    <source>
        <dbReference type="PROSITE-ProRule" id="PRU01363"/>
    </source>
</evidence>
<dbReference type="Gene3D" id="3.40.47.10">
    <property type="match status" value="3"/>
</dbReference>
<dbReference type="RefSeq" id="WP_132880321.1">
    <property type="nucleotide sequence ID" value="NZ_SLXQ01000018.1"/>
</dbReference>
<feature type="active site" description="Proton donor; for dehydratase activity" evidence="7">
    <location>
        <position position="1052"/>
    </location>
</feature>
<evidence type="ECO:0000256" key="4">
    <source>
        <dbReference type="ARBA" id="ARBA00022737"/>
    </source>
</evidence>
<keyword evidence="1" id="KW-0596">Phosphopantetheine</keyword>
<dbReference type="Gene3D" id="3.10.129.110">
    <property type="entry name" value="Polyketide synthase dehydratase"/>
    <property type="match status" value="2"/>
</dbReference>
<dbReference type="InterPro" id="IPR016036">
    <property type="entry name" value="Malonyl_transacylase_ACP-bd"/>
</dbReference>
<dbReference type="CDD" id="cd00833">
    <property type="entry name" value="PKS"/>
    <property type="match status" value="3"/>
</dbReference>
<evidence type="ECO:0000259" key="9">
    <source>
        <dbReference type="PROSITE" id="PS50075"/>
    </source>
</evidence>
<evidence type="ECO:0000256" key="3">
    <source>
        <dbReference type="ARBA" id="ARBA00022679"/>
    </source>
</evidence>
<dbReference type="SMART" id="SM00822">
    <property type="entry name" value="PKS_KR"/>
    <property type="match status" value="2"/>
</dbReference>
<dbReference type="Pfam" id="PF08659">
    <property type="entry name" value="KR"/>
    <property type="match status" value="2"/>
</dbReference>
<keyword evidence="5" id="KW-0511">Multifunctional enzyme</keyword>
<dbReference type="InterPro" id="IPR057326">
    <property type="entry name" value="KR_dom"/>
</dbReference>
<dbReference type="PANTHER" id="PTHR43775">
    <property type="entry name" value="FATTY ACID SYNTHASE"/>
    <property type="match status" value="1"/>
</dbReference>
<name>A0A4R2QA39_9PSEU</name>
<feature type="domain" description="Ketosynthase family 3 (KS3)" evidence="10">
    <location>
        <begin position="1668"/>
        <end position="2090"/>
    </location>
</feature>
<feature type="domain" description="Carrier" evidence="9">
    <location>
        <begin position="3190"/>
        <end position="3265"/>
    </location>
</feature>
<dbReference type="Gene3D" id="1.10.287.1960">
    <property type="match status" value="1"/>
</dbReference>
<dbReference type="FunFam" id="1.10.1200.10:FF:000007">
    <property type="entry name" value="Probable polyketide synthase pks17"/>
    <property type="match status" value="2"/>
</dbReference>
<evidence type="ECO:0000259" key="10">
    <source>
        <dbReference type="PROSITE" id="PS52004"/>
    </source>
</evidence>
<dbReference type="InterPro" id="IPR049552">
    <property type="entry name" value="PKS_DH_N"/>
</dbReference>
<dbReference type="GO" id="GO:0004315">
    <property type="term" value="F:3-oxoacyl-[acyl-carrier-protein] synthase activity"/>
    <property type="evidence" value="ECO:0007669"/>
    <property type="project" value="InterPro"/>
</dbReference>
<keyword evidence="6" id="KW-0012">Acyltransferase</keyword>
<dbReference type="Pfam" id="PF00109">
    <property type="entry name" value="ketoacyl-synt"/>
    <property type="match status" value="3"/>
</dbReference>
<evidence type="ECO:0000256" key="8">
    <source>
        <dbReference type="SAM" id="Coils"/>
    </source>
</evidence>
<feature type="coiled-coil region" evidence="8">
    <location>
        <begin position="3"/>
        <end position="30"/>
    </location>
</feature>
<accession>A0A4R2QA39</accession>
<dbReference type="InterPro" id="IPR014030">
    <property type="entry name" value="Ketoacyl_synth_N"/>
</dbReference>
<evidence type="ECO:0000256" key="1">
    <source>
        <dbReference type="ARBA" id="ARBA00022450"/>
    </source>
</evidence>
<dbReference type="PROSITE" id="PS50075">
    <property type="entry name" value="CARRIER"/>
    <property type="match status" value="2"/>
</dbReference>
<dbReference type="Pfam" id="PF14765">
    <property type="entry name" value="PS-DH"/>
    <property type="match status" value="2"/>
</dbReference>
<dbReference type="PROSITE" id="PS52019">
    <property type="entry name" value="PKS_MFAS_DH"/>
    <property type="match status" value="2"/>
</dbReference>
<dbReference type="SMART" id="SM00827">
    <property type="entry name" value="PKS_AT"/>
    <property type="match status" value="2"/>
</dbReference>
<dbReference type="GO" id="GO:0031177">
    <property type="term" value="F:phosphopantetheine binding"/>
    <property type="evidence" value="ECO:0007669"/>
    <property type="project" value="InterPro"/>
</dbReference>
<dbReference type="InterPro" id="IPR055123">
    <property type="entry name" value="SpnB-like_Rossmann"/>
</dbReference>
<dbReference type="SMART" id="SM00823">
    <property type="entry name" value="PKS_PP"/>
    <property type="match status" value="2"/>
</dbReference>
<feature type="region of interest" description="C-terminal hotdog fold" evidence="7">
    <location>
        <begin position="2631"/>
        <end position="2767"/>
    </location>
</feature>
<dbReference type="PROSITE" id="PS52004">
    <property type="entry name" value="KS3_2"/>
    <property type="match status" value="3"/>
</dbReference>
<dbReference type="Gene3D" id="3.30.70.3290">
    <property type="match status" value="2"/>
</dbReference>
<dbReference type="InterPro" id="IPR020807">
    <property type="entry name" value="PKS_DH"/>
</dbReference>
<dbReference type="SMART" id="SM00825">
    <property type="entry name" value="PKS_KS"/>
    <property type="match status" value="3"/>
</dbReference>
<dbReference type="InterPro" id="IPR006162">
    <property type="entry name" value="Ppantetheine_attach_site"/>
</dbReference>
<dbReference type="Pfam" id="PF22953">
    <property type="entry name" value="SpnB_Rossmann"/>
    <property type="match status" value="1"/>
</dbReference>
<dbReference type="Pfam" id="PF00550">
    <property type="entry name" value="PP-binding"/>
    <property type="match status" value="2"/>
</dbReference>
<dbReference type="GO" id="GO:0004312">
    <property type="term" value="F:fatty acid synthase activity"/>
    <property type="evidence" value="ECO:0007669"/>
    <property type="project" value="TreeGrafter"/>
</dbReference>
<dbReference type="OrthoDB" id="9778690at2"/>
<dbReference type="InterPro" id="IPR042104">
    <property type="entry name" value="PKS_dehydratase_sf"/>
</dbReference>
<dbReference type="SUPFAM" id="SSF51735">
    <property type="entry name" value="NAD(P)-binding Rossmann-fold domains"/>
    <property type="match status" value="4"/>
</dbReference>
<dbReference type="InterPro" id="IPR020841">
    <property type="entry name" value="PKS_Beta-ketoAc_synthase_dom"/>
</dbReference>
<dbReference type="SUPFAM" id="SSF53901">
    <property type="entry name" value="Thiolase-like"/>
    <property type="match status" value="3"/>
</dbReference>
<sequence>MTNDRYVEALRTSLRRIEQLEQQNQQLVASAVEPIAVVGMGCRFPGGVGTPEQLWDLVAGGHDAVGSFPADRGWDLDALSAGGSLTVEGGFMPEALDFDPGFFNISPREATAMDPQQRLLLEVTWEALERAGIDPDSLLGSRTGVFAGTTGADYMTVVTDTDDDLKVYGSTAFAASVMSGRIAYVLGLEGPAVTVDTGCSSSLVAIHWAIQALRSGECSVALAGGATVMTTPAAFEAFTTQGNGLAADGRCKAFAESADGTGWGEGAGMLVLERLSDAQRNGHPVVAVLRGSALNSDGASNGLTAPNGPSQQRVIRAALDSCGLSTQDVDLVEAHGTGTTLGDPIEAQALLATYGQDRSNPLLLGTIKSNIGHTQAAAGVAGVIKMIMSIRHGFAPPTLHVDELSSHVDWTAGSVELLRSGMDWPGVDRPRRAGVSAFGISGTNAHVIVEQAPEAIVEPVEAAVTPAVVPWVLSGRTASALDVQRSRVERAAVDQSSVDVAASLADRAKLPHRAVVVDGVEIARGVARDGSLALVFAGQGAQRLGMGRGLYGRFPVFAAAFDEVASRFDGLVEVVWGSDEDVLAETGWAQLALFALEVALFRLVESFGVRPSVLVGHSIGEIAAAHVAGVFSLDDACTLVGARARLMQALPEGGAMVAVRATEDEFTLTDGVSIAAVNGPDSVVLSGVEEEVLAAVGERKHTRLKVSHAFHSPLMDPMLDEFREAIAGIEFGEPVIPLVKDVGSVDYWVNHVRDTVRFADDIAASDADRFLEIGPDGTLSALVDGIPLQRKDRNEEEALVHGLANAHVRGVPMRWKTLFDGTGARRIDLPTYPFEHARYWPSNPKRTSDPAGLGQRAAGHPLLGAVVELADDGGAVFTSRISIATHPWLVDHLVLGQTMFPGTGFLELAIRAGDELGCGRVEELTLAAPLVLDSPIRLQVRVGADDGTGRRTISVHSHAEDAGEGNWIRHAAGTLTMAETDGTALSEWPPPGTERVEIGDLYQDLISGGRTFGPTFQGLRAVWRDTDTVYAEAVLPDTALGASFGLHPALLDAALHSVALTDLGTISRGGLPFSWEGVSLHAVGATALRVRLTRTGEDSVSVVVADLEGNPVATADSLVVREVSSEQLGTAGLLDRDALFHVDWFPATATTSGFVAAHHLGEEPNALAELAEAPAPQLVVAPVAAAGEALNATHELTASVLTLLQDWLAEPAFAESCLVIHTVGATTGASLAAAAVWGLVRSAQVEHPGRFRLIDSDGDTSAGTTLDQALAVDEPQVAIRGGELTVPRLTRTSRGATGPTITGTVLITGGTGGLGKRIARHLVASYGVTDLLLLSRTGGAAAGDLVTELAEAGARAEIVSCDVTDRAALAGVLDGRAIGAVIHTAGVIDDSMLERQNAERLATVLGPKADAAWHLHELVGDATPFVLFSSTAGTLGSAGQANYAAANAFLDALAVYRRAHGLPTTALAWGPWDESAGMTRELGAAGTARLARSGMPPLTAEQGLRLFDEALAADAATLAPVHLDLATLRAADEVPPLLRRLIRSRGRRAVAVVSAAVDGLVQRLTGLPAEDRYESVLDITRGAIAGVLGHVDAAAVEPQLTFTELGFDSMTGVELRNRLTAETGLRLPATLVFDYPTAAVLTEFLLTELFGVEADVPEPPRNTAAVADDPVVLVGMACRYPGGVGTPEELWDLVANGGDAITGFPDNRGWDLSALYHPDPAEPGRTHVTDGGFLHDAGFFDADFFGMSPREALATDAQQRQLLEVCWEAMERSGIDPATLRGSRTGVFAGVMYADYVSLLSDDEFEGFRGAGSSPAVLSGRISYTFGFEGPAVTVDTACSSSLVSLHLAAQALRAGDCSLALAGGVTVMSTPSPYIEFSRQGGLAADGRCKAFGDGADGVGWSEGVGVLVLERMSDAKRHGHQILAVLKGSAINQDGASNGLAAPNGPSQQRVIRAALASAGLSTSDVDVVEAHGTGTTLGDPIEAQALLATYGQGRESPLLLGAVKSNIGHTQAAAGVAGVIKMVTAMRQGTVPPTLHADAASSHVDWESGAVELATDTVPWPETNHVRRAAISSFGISGTNAHVIVESVPVEPTPAAELLPVVPWVVSAKSAEALDGQLARLSAVDAPAVDVGFSLLSRSSFDHRAVVVDGVELARGVSGESGVLVLVFAGQGAQRLGMGRGLYGRFPVFAAAFDEVASRFDGLVEVVWGSDESELARTGWAQPALFAFEVALFRLVESFGIRPSVLVGHSVGEIAAAHVAGVFSLDDACTLVGARARLMQALPEGGAMVAVRATEDEFTLTDGVSIAAVNGPDSVVLSGVEDEVLAAVGERKHTRLKVSHAFHSPLMDPMLDEFREAIAGIEFGKPTIPLVKDVGSVDYWVNHVRDTVRFADDIAATGADTFLEIGPDGTLSAQVDGIPTLRKDQDEETAFLTALARLHVTGTTVDWQPLFAGTGATFVDLPTYAFQHEWYWPRPAGSPGDASGLGLIPATHPLLGAGLPLADTDGLLFTARLSTHTHPWLAEHTIGGQAILPGTALLEIAVRAGDEIGCATVDELTLGEPLALPAQGAVVLQVTIGEADGAGKHALAIYSRAEGQAAEPWTRHATGLLGADTAQSKLDLTTWPPVGAEPVDLEGSYDHLSAGGFDYGPTFRGLRAVWQRDEEVFAEAALPESAGDADRYGLHPALFDAALHAIGVADLNMPTGAVPFSWEGVTLRASGATAVRAIISRTGEDSVTLEIADAAGSPVATVEALALRPADPTTALIGDALHGVTWAPIPLPDTATSAAILGADPHGIGLPALADGDAVPPNIVVCLSATETDDADIPAAAHTLTRRALDLIHTWLTDERYANARLVFVSRADDLPTAAAFGLVRSACTEHPGRFGTIQLSAGWTREQLLRSLTSDEPQLRLGEQASAARLTRIAASDHQPNWTGTVLVTGGSGSLGALIARHLIEVHDVPDVLLLSRSGNLPASLSDVDGVRAVGCDAADRQALQAALAGESVSAVVHAAGVLDDGVLESLTPERVAAVLQPKVDAAWYLRELLPGASLVLFSSAAGVFGAAGQASYAAGNAFLDALAETHPHTVSLAWGPWAAGMAGDVDDERLVRSGMPALSTEQGLALFDASLGTGRSTVVPVRLDLSVRARGEVPPLLRGMVRTRTQRGTARVTEAAPELVRRLSSIPETDRLPVLVEVVRTQVAAVLGHHSSERIDPGRSFHELGFDSLTAVELRNQLTTETGLRLPATLVFDHPTGTALAEYLLAELLGSVPVTEVVAPAALSEDPVVVVGMACRYPGGITTPDDLWQLVHDGVDAIGSLPANRGWDLDTLFDGDPEHAGTSYTRSGGFLYDAGEFDPAFFGMSPREAVTTDAQQRLLLQACWEALERSGVDPVSLRGSRTGVFAGVMYNDYAALLTGEEHEGYQGQSSAASIASGRVAYTFGFEGPTMTVDTACSSSLVSMHLAAQALRSGECSLALAGGVTVMSTPNPFVEFSRQRGLAPDGRCKAFADSADGVGWSEGVGMVVLARLSDAERAGYPVLAVVRGSAVNSDGASNGLTAPNGPSQQRV</sequence>
<dbReference type="EMBL" id="SLXQ01000018">
    <property type="protein sequence ID" value="TCP45034.1"/>
    <property type="molecule type" value="Genomic_DNA"/>
</dbReference>
<dbReference type="InterPro" id="IPR014031">
    <property type="entry name" value="Ketoacyl_synth_C"/>
</dbReference>
<dbReference type="SMART" id="SM00826">
    <property type="entry name" value="PKS_DH"/>
    <property type="match status" value="2"/>
</dbReference>
<dbReference type="InterPro" id="IPR016039">
    <property type="entry name" value="Thiolase-like"/>
</dbReference>
<dbReference type="InterPro" id="IPR049551">
    <property type="entry name" value="PKS_DH_C"/>
</dbReference>
<dbReference type="InterPro" id="IPR036291">
    <property type="entry name" value="NAD(P)-bd_dom_sf"/>
</dbReference>
<evidence type="ECO:0000259" key="11">
    <source>
        <dbReference type="PROSITE" id="PS52019"/>
    </source>
</evidence>
<dbReference type="InterPro" id="IPR050091">
    <property type="entry name" value="PKS_NRPS_Biosynth_Enz"/>
</dbReference>
<feature type="active site" description="Proton acceptor; for dehydratase activity" evidence="7">
    <location>
        <position position="892"/>
    </location>
</feature>
<feature type="region of interest" description="C-terminal hotdog fold" evidence="7">
    <location>
        <begin position="993"/>
        <end position="1129"/>
    </location>
</feature>
<protein>
    <submittedName>
        <fullName evidence="12">Acyl transferase domain-containing protein</fullName>
    </submittedName>
</protein>
<dbReference type="InterPro" id="IPR013968">
    <property type="entry name" value="PKS_KR"/>
</dbReference>
<dbReference type="InterPro" id="IPR020806">
    <property type="entry name" value="PKS_PP-bd"/>
</dbReference>
<dbReference type="InterPro" id="IPR049900">
    <property type="entry name" value="PKS_mFAS_DH"/>
</dbReference>
<keyword evidence="3 12" id="KW-0808">Transferase</keyword>
<dbReference type="Pfam" id="PF00698">
    <property type="entry name" value="Acyl_transf_1"/>
    <property type="match status" value="2"/>
</dbReference>
<dbReference type="SUPFAM" id="SSF55048">
    <property type="entry name" value="Probable ACP-binding domain of malonyl-CoA ACP transacylase"/>
    <property type="match status" value="2"/>
</dbReference>
<dbReference type="InterPro" id="IPR014043">
    <property type="entry name" value="Acyl_transferase_dom"/>
</dbReference>
<dbReference type="Gene3D" id="3.40.366.10">
    <property type="entry name" value="Malonyl-Coenzyme A Acyl Carrier Protein, domain 2"/>
    <property type="match status" value="2"/>
</dbReference>
<dbReference type="InterPro" id="IPR036736">
    <property type="entry name" value="ACP-like_sf"/>
</dbReference>
<dbReference type="SMART" id="SM01294">
    <property type="entry name" value="PKS_PP_betabranch"/>
    <property type="match status" value="2"/>
</dbReference>
<dbReference type="InterPro" id="IPR018201">
    <property type="entry name" value="Ketoacyl_synth_AS"/>
</dbReference>
<evidence type="ECO:0000256" key="2">
    <source>
        <dbReference type="ARBA" id="ARBA00022553"/>
    </source>
</evidence>
<comment type="caution">
    <text evidence="12">The sequence shown here is derived from an EMBL/GenBank/DDBJ whole genome shotgun (WGS) entry which is preliminary data.</text>
</comment>
<dbReference type="PROSITE" id="PS00606">
    <property type="entry name" value="KS3_1"/>
    <property type="match status" value="3"/>
</dbReference>
<dbReference type="InterPro" id="IPR001227">
    <property type="entry name" value="Ac_transferase_dom_sf"/>
</dbReference>
<dbReference type="PROSITE" id="PS00012">
    <property type="entry name" value="PHOSPHOPANTETHEINE"/>
    <property type="match status" value="2"/>
</dbReference>
<feature type="domain" description="Ketosynthase family 3 (KS3)" evidence="10">
    <location>
        <begin position="3282"/>
        <end position="3567"/>
    </location>
</feature>
<keyword evidence="8" id="KW-0175">Coiled coil</keyword>
<dbReference type="Proteomes" id="UP000294911">
    <property type="component" value="Unassembled WGS sequence"/>
</dbReference>
<proteinExistence type="predicted"/>
<feature type="domain" description="Carrier" evidence="9">
    <location>
        <begin position="1574"/>
        <end position="1649"/>
    </location>
</feature>
<evidence type="ECO:0000313" key="13">
    <source>
        <dbReference type="Proteomes" id="UP000294911"/>
    </source>
</evidence>
<dbReference type="Pfam" id="PF16197">
    <property type="entry name" value="KAsynt_C_assoc"/>
    <property type="match status" value="2"/>
</dbReference>
<feature type="region of interest" description="N-terminal hotdog fold" evidence="7">
    <location>
        <begin position="860"/>
        <end position="982"/>
    </location>
</feature>
<dbReference type="Pfam" id="PF21089">
    <property type="entry name" value="PKS_DH_N"/>
    <property type="match status" value="2"/>
</dbReference>
<dbReference type="Gene3D" id="1.10.1200.10">
    <property type="entry name" value="ACP-like"/>
    <property type="match status" value="2"/>
</dbReference>
<dbReference type="GO" id="GO:0006633">
    <property type="term" value="P:fatty acid biosynthetic process"/>
    <property type="evidence" value="ECO:0007669"/>
    <property type="project" value="InterPro"/>
</dbReference>
<evidence type="ECO:0000256" key="6">
    <source>
        <dbReference type="ARBA" id="ARBA00023315"/>
    </source>
</evidence>
<dbReference type="InterPro" id="IPR016035">
    <property type="entry name" value="Acyl_Trfase/lysoPLipase"/>
</dbReference>
<dbReference type="FunFam" id="3.40.47.10:FF:000019">
    <property type="entry name" value="Polyketide synthase type I"/>
    <property type="match status" value="2"/>
</dbReference>
<evidence type="ECO:0000256" key="5">
    <source>
        <dbReference type="ARBA" id="ARBA00023268"/>
    </source>
</evidence>
<dbReference type="PANTHER" id="PTHR43775:SF51">
    <property type="entry name" value="INACTIVE PHENOLPHTHIOCEROL SYNTHESIS POLYKETIDE SYNTHASE TYPE I PKS1-RELATED"/>
    <property type="match status" value="1"/>
</dbReference>